<keyword evidence="2" id="KW-1185">Reference proteome</keyword>
<evidence type="ECO:0000313" key="1">
    <source>
        <dbReference type="EMBL" id="KPU46088.1"/>
    </source>
</evidence>
<accession>A0A0N8NTY0</accession>
<gene>
    <name evidence="1" type="ORF">OXPF_01980</name>
</gene>
<sequence length="314" mass="35426">MDNLNKSKKIMAFAAVLVAVLSCTFVLMAVYNNGSSRQEISKLLPDKKDNLKQDEQDVEELVEAFGKRLQMVSLLAPKDVVAASIEKNYSSYVTTELLQKWSSDPQSAPGRRVSSPWPDRIDILRMEMADKNEYTVYGEIIEVTSVELAKGGAAAKRPVTIVVQKVKDRWLISNMTLGEYVQYGPVVYENIRYGFQFHLPETWKGYSIIEEQWEGTSGTDIIEAGPQLLIRHPDWSQKDPHQDIPIMIFTFEQWDALNEGDFFVSAAPIGPSKLGSNSKYVFALPARYNHALMTGFEEVEEILKGSPLWPLEPS</sequence>
<dbReference type="AlphaFoldDB" id="A0A0N8NTY0"/>
<dbReference type="RefSeq" id="WP_054873353.1">
    <property type="nucleotide sequence ID" value="NZ_LKET01000014.1"/>
</dbReference>
<organism evidence="1 2">
    <name type="scientific">Oxobacter pfennigii</name>
    <dbReference type="NCBI Taxonomy" id="36849"/>
    <lineage>
        <taxon>Bacteria</taxon>
        <taxon>Bacillati</taxon>
        <taxon>Bacillota</taxon>
        <taxon>Clostridia</taxon>
        <taxon>Eubacteriales</taxon>
        <taxon>Clostridiaceae</taxon>
        <taxon>Oxobacter</taxon>
    </lineage>
</organism>
<dbReference type="PROSITE" id="PS51257">
    <property type="entry name" value="PROKAR_LIPOPROTEIN"/>
    <property type="match status" value="1"/>
</dbReference>
<name>A0A0N8NTY0_9CLOT</name>
<proteinExistence type="predicted"/>
<evidence type="ECO:0000313" key="2">
    <source>
        <dbReference type="Proteomes" id="UP000050326"/>
    </source>
</evidence>
<dbReference type="Proteomes" id="UP000050326">
    <property type="component" value="Unassembled WGS sequence"/>
</dbReference>
<protein>
    <submittedName>
        <fullName evidence="1">Uncharacterized protein</fullName>
    </submittedName>
</protein>
<dbReference type="EMBL" id="LKET01000014">
    <property type="protein sequence ID" value="KPU46088.1"/>
    <property type="molecule type" value="Genomic_DNA"/>
</dbReference>
<dbReference type="OrthoDB" id="9762883at2"/>
<dbReference type="PATRIC" id="fig|36849.3.peg.219"/>
<comment type="caution">
    <text evidence="1">The sequence shown here is derived from an EMBL/GenBank/DDBJ whole genome shotgun (WGS) entry which is preliminary data.</text>
</comment>
<reference evidence="1 2" key="1">
    <citation type="submission" date="2015-09" db="EMBL/GenBank/DDBJ databases">
        <title>Genome sequence of Oxobacter pfennigii DSM 3222.</title>
        <authorList>
            <person name="Poehlein A."/>
            <person name="Bengelsdorf F.R."/>
            <person name="Schiel-Bengelsdorf B."/>
            <person name="Duerre P."/>
            <person name="Daniel R."/>
        </authorList>
    </citation>
    <scope>NUCLEOTIDE SEQUENCE [LARGE SCALE GENOMIC DNA]</scope>
    <source>
        <strain evidence="1 2">DSM 3222</strain>
    </source>
</reference>
<dbReference type="STRING" id="36849.OXPF_01980"/>